<feature type="transmembrane region" description="Helical" evidence="2">
    <location>
        <begin position="116"/>
        <end position="133"/>
    </location>
</feature>
<feature type="transmembrane region" description="Helical" evidence="2">
    <location>
        <begin position="84"/>
        <end position="110"/>
    </location>
</feature>
<keyword evidence="2" id="KW-1133">Transmembrane helix</keyword>
<dbReference type="AlphaFoldDB" id="H8YY00"/>
<protein>
    <submittedName>
        <fullName evidence="3">Uncharacterized protein</fullName>
    </submittedName>
</protein>
<evidence type="ECO:0000313" key="4">
    <source>
        <dbReference type="Proteomes" id="UP000002964"/>
    </source>
</evidence>
<name>H8YY00_9GAMM</name>
<evidence type="ECO:0000256" key="2">
    <source>
        <dbReference type="SAM" id="Phobius"/>
    </source>
</evidence>
<dbReference type="RefSeq" id="WP_009147410.1">
    <property type="nucleotide sequence ID" value="NZ_CP121471.1"/>
</dbReference>
<accession>H8YY00</accession>
<keyword evidence="2" id="KW-0472">Membrane</keyword>
<sequence length="163" mass="17110">MPSFIGISLTLIGAFFLFQALKTRGIALKLHAARENADQSSEEAPQSSEGAQSDEDAQSGEDGLSEQELFIAARRRRGQEIQSVASGCAPVAAAGFFLLALAVGAIAMVAKGPGRLSLFDALSIPFFAGMFLMKTYYSSLLAQAESTPEAAPTDSKGDSQNES</sequence>
<reference evidence="3 4" key="2">
    <citation type="submission" date="2011-11" db="EMBL/GenBank/DDBJ databases">
        <authorList>
            <consortium name="US DOE Joint Genome Institute"/>
            <person name="Lucas S."/>
            <person name="Han J."/>
            <person name="Lapidus A."/>
            <person name="Cheng J.-F."/>
            <person name="Goodwin L."/>
            <person name="Pitluck S."/>
            <person name="Peters L."/>
            <person name="Ovchinnikova G."/>
            <person name="Zhang X."/>
            <person name="Detter J.C."/>
            <person name="Han C."/>
            <person name="Tapia R."/>
            <person name="Land M."/>
            <person name="Hauser L."/>
            <person name="Kyrpides N."/>
            <person name="Ivanova N."/>
            <person name="Pagani I."/>
            <person name="Vogl K."/>
            <person name="Liu Z."/>
            <person name="Overmann J."/>
            <person name="Frigaard N.-U."/>
            <person name="Bryant D."/>
            <person name="Woyke T."/>
        </authorList>
    </citation>
    <scope>NUCLEOTIDE SEQUENCE [LARGE SCALE GENOMIC DNA]</scope>
    <source>
        <strain evidence="3 4">970</strain>
    </source>
</reference>
<feature type="region of interest" description="Disordered" evidence="1">
    <location>
        <begin position="37"/>
        <end position="63"/>
    </location>
</feature>
<feature type="compositionally biased region" description="Polar residues" evidence="1">
    <location>
        <begin position="38"/>
        <end position="51"/>
    </location>
</feature>
<evidence type="ECO:0000256" key="1">
    <source>
        <dbReference type="SAM" id="MobiDB-lite"/>
    </source>
</evidence>
<feature type="compositionally biased region" description="Acidic residues" evidence="1">
    <location>
        <begin position="52"/>
        <end position="63"/>
    </location>
</feature>
<dbReference type="STRING" id="631362.Thi970DRAFT_00986"/>
<reference evidence="4" key="1">
    <citation type="submission" date="2011-06" db="EMBL/GenBank/DDBJ databases">
        <authorList>
            <consortium name="US DOE Joint Genome Institute (JGI-PGF)"/>
            <person name="Lucas S."/>
            <person name="Han J."/>
            <person name="Lapidus A."/>
            <person name="Cheng J.-F."/>
            <person name="Goodwin L."/>
            <person name="Pitluck S."/>
            <person name="Peters L."/>
            <person name="Land M.L."/>
            <person name="Hauser L."/>
            <person name="Vogl K."/>
            <person name="Liu Z."/>
            <person name="Overmann J."/>
            <person name="Frigaard N.-U."/>
            <person name="Bryant D.A."/>
            <person name="Woyke T.J."/>
        </authorList>
    </citation>
    <scope>NUCLEOTIDE SEQUENCE [LARGE SCALE GENOMIC DNA]</scope>
    <source>
        <strain evidence="4">970</strain>
    </source>
</reference>
<keyword evidence="4" id="KW-1185">Reference proteome</keyword>
<proteinExistence type="predicted"/>
<keyword evidence="2" id="KW-0812">Transmembrane</keyword>
<organism evidence="3 4">
    <name type="scientific">Thiorhodovibrio frisius</name>
    <dbReference type="NCBI Taxonomy" id="631362"/>
    <lineage>
        <taxon>Bacteria</taxon>
        <taxon>Pseudomonadati</taxon>
        <taxon>Pseudomonadota</taxon>
        <taxon>Gammaproteobacteria</taxon>
        <taxon>Chromatiales</taxon>
        <taxon>Chromatiaceae</taxon>
        <taxon>Thiorhodovibrio</taxon>
    </lineage>
</organism>
<gene>
    <name evidence="3" type="ORF">Thi970DRAFT_00986</name>
</gene>
<dbReference type="Proteomes" id="UP000002964">
    <property type="component" value="Unassembled WGS sequence"/>
</dbReference>
<dbReference type="HOGENOM" id="CLU_1626319_0_0_6"/>
<feature type="transmembrane region" description="Helical" evidence="2">
    <location>
        <begin position="6"/>
        <end position="21"/>
    </location>
</feature>
<evidence type="ECO:0000313" key="3">
    <source>
        <dbReference type="EMBL" id="EIC23326.1"/>
    </source>
</evidence>
<dbReference type="EMBL" id="JH603168">
    <property type="protein sequence ID" value="EIC23326.1"/>
    <property type="molecule type" value="Genomic_DNA"/>
</dbReference>